<evidence type="ECO:0000256" key="1">
    <source>
        <dbReference type="SAM" id="SignalP"/>
    </source>
</evidence>
<accession>A0A0C1CAF7</accession>
<sequence length="640" mass="74394">MKKFGTFAKVILCLLCLSGPQLFAEDAGVGLQLKKTFEQLSSHSKLSPEEKTFFLAKKAAELDCPFERIPTHQSSTVFQYFYNDNWNLLDTWHDTYYLQLDNESMASFDEIADDPFIMLRTKVGGPFAFFNLADSWNNLAHFKIIEHHDWPCLPDGWEKVNLASLEGLENSSSPSSVEIIDFDKLFLLSTNDCDAIWWQITSDKNFDTLIPNLNQVQLSNETIQLDPICQTFLNSNQEYFIRVKGLQNGSWCEWSIPFTFQVIKPQQVRNIEFSKIDEDRYELSWEADQNPSTSYWIFGSNALDFLPPIYGQTEQDIDYTFFVSDQCSTEINPKYAFYRIIAERDGTYAVPSEIVRVYDFGMYHPRTLLQVDNHNGVLDRKNLHSSFDALSDIAFEKSKQGAKYQKPPHISDQVWQTVSPYLLPENHPLRGSLDRIFSKSRALADTRSLKKAGFYWTKKGSYSPIYPTRHKKIKGYFIKIMTDAQENEDWKNWVHRIQGAQDTQKAINEFGCQSLLKVPKKYIYPLPTYPSPGPGCKKRKNFVLLSEDMKLVERDKNKQLFRKKMTKAHLNAIYKVVTKVGLKDSLYYNNIPWAKDGRLAFVDTEHHHVWPVFYKRFFKLLSPEMLAHWKALLQHNGPNF</sequence>
<dbReference type="PATRIC" id="fig|83552.4.peg.865"/>
<dbReference type="RefSeq" id="WP_006340821.1">
    <property type="nucleotide sequence ID" value="NZ_JSAM01000051.1"/>
</dbReference>
<gene>
    <name evidence="2" type="ORF">DB43_FG00290</name>
</gene>
<keyword evidence="1" id="KW-0732">Signal</keyword>
<reference evidence="2 3" key="1">
    <citation type="journal article" date="2014" name="Mol. Biol. Evol.">
        <title>Massive expansion of Ubiquitination-related gene families within the Chlamydiae.</title>
        <authorList>
            <person name="Domman D."/>
            <person name="Collingro A."/>
            <person name="Lagkouvardos I."/>
            <person name="Gehre L."/>
            <person name="Weinmaier T."/>
            <person name="Rattei T."/>
            <person name="Subtil A."/>
            <person name="Horn M."/>
        </authorList>
    </citation>
    <scope>NUCLEOTIDE SEQUENCE [LARGE SCALE GENOMIC DNA]</scope>
    <source>
        <strain evidence="2 3">OEW1</strain>
    </source>
</reference>
<comment type="caution">
    <text evidence="2">The sequence shown here is derived from an EMBL/GenBank/DDBJ whole genome shotgun (WGS) entry which is preliminary data.</text>
</comment>
<dbReference type="OMA" id="ERIPTHQ"/>
<dbReference type="AlphaFoldDB" id="A0A0C1CAF7"/>
<evidence type="ECO:0008006" key="4">
    <source>
        <dbReference type="Google" id="ProtNLM"/>
    </source>
</evidence>
<evidence type="ECO:0000313" key="3">
    <source>
        <dbReference type="Proteomes" id="UP000031307"/>
    </source>
</evidence>
<dbReference type="EMBL" id="JSAM01000051">
    <property type="protein sequence ID" value="KIA77970.1"/>
    <property type="molecule type" value="Genomic_DNA"/>
</dbReference>
<name>A0A0C1CAF7_9BACT</name>
<organism evidence="2 3">
    <name type="scientific">Parachlamydia acanthamoebae</name>
    <dbReference type="NCBI Taxonomy" id="83552"/>
    <lineage>
        <taxon>Bacteria</taxon>
        <taxon>Pseudomonadati</taxon>
        <taxon>Chlamydiota</taxon>
        <taxon>Chlamydiia</taxon>
        <taxon>Parachlamydiales</taxon>
        <taxon>Parachlamydiaceae</taxon>
        <taxon>Parachlamydia</taxon>
    </lineage>
</organism>
<protein>
    <recommendedName>
        <fullName evidence="4">Fibronectin type-III domain-containing protein</fullName>
    </recommendedName>
</protein>
<dbReference type="Proteomes" id="UP000031307">
    <property type="component" value="Unassembled WGS sequence"/>
</dbReference>
<feature type="signal peptide" evidence="1">
    <location>
        <begin position="1"/>
        <end position="24"/>
    </location>
</feature>
<proteinExistence type="predicted"/>
<evidence type="ECO:0000313" key="2">
    <source>
        <dbReference type="EMBL" id="KIA77970.1"/>
    </source>
</evidence>
<feature type="chain" id="PRO_5002142739" description="Fibronectin type-III domain-containing protein" evidence="1">
    <location>
        <begin position="25"/>
        <end position="640"/>
    </location>
</feature>